<gene>
    <name evidence="13" type="ORF">CONCODRAFT_76766</name>
</gene>
<evidence type="ECO:0000313" key="14">
    <source>
        <dbReference type="Proteomes" id="UP000070444"/>
    </source>
</evidence>
<dbReference type="SUPFAM" id="SSF161065">
    <property type="entry name" value="ATP synthase D chain-like"/>
    <property type="match status" value="1"/>
</dbReference>
<comment type="subunit">
    <text evidence="10">Homooligomer.</text>
</comment>
<evidence type="ECO:0000256" key="7">
    <source>
        <dbReference type="ARBA" id="ARBA00023128"/>
    </source>
</evidence>
<keyword evidence="2 10" id="KW-0812">Transmembrane</keyword>
<proteinExistence type="inferred from homology"/>
<keyword evidence="4 10" id="KW-0809">Transit peptide</keyword>
<dbReference type="GO" id="GO:0005743">
    <property type="term" value="C:mitochondrial inner membrane"/>
    <property type="evidence" value="ECO:0007669"/>
    <property type="project" value="UniProtKB-SubCell"/>
</dbReference>
<accession>A0A137PID5</accession>
<keyword evidence="8 10" id="KW-0472">Membrane</keyword>
<evidence type="ECO:0000256" key="9">
    <source>
        <dbReference type="ARBA" id="ARBA00024807"/>
    </source>
</evidence>
<name>A0A137PID5_CONC2</name>
<feature type="compositionally biased region" description="Basic and acidic residues" evidence="12">
    <location>
        <begin position="107"/>
        <end position="122"/>
    </location>
</feature>
<feature type="coiled-coil region" evidence="11">
    <location>
        <begin position="210"/>
        <end position="237"/>
    </location>
</feature>
<dbReference type="GO" id="GO:0007007">
    <property type="term" value="P:inner mitochondrial membrane organization"/>
    <property type="evidence" value="ECO:0007669"/>
    <property type="project" value="TreeGrafter"/>
</dbReference>
<keyword evidence="6 11" id="KW-0175">Coiled coil</keyword>
<dbReference type="GO" id="GO:0015986">
    <property type="term" value="P:proton motive force-driven ATP synthesis"/>
    <property type="evidence" value="ECO:0007669"/>
    <property type="project" value="InterPro"/>
</dbReference>
<comment type="subcellular location">
    <subcellularLocation>
        <location evidence="10">Mitochondrion inner membrane</location>
        <topology evidence="10">Multi-pass membrane protein</topology>
    </subcellularLocation>
</comment>
<evidence type="ECO:0000256" key="1">
    <source>
        <dbReference type="ARBA" id="ARBA00007472"/>
    </source>
</evidence>
<keyword evidence="7 10" id="KW-0496">Mitochondrion</keyword>
<feature type="region of interest" description="Disordered" evidence="12">
    <location>
        <begin position="68"/>
        <end position="149"/>
    </location>
</feature>
<reference evidence="13 14" key="1">
    <citation type="journal article" date="2015" name="Genome Biol. Evol.">
        <title>Phylogenomic analyses indicate that early fungi evolved digesting cell walls of algal ancestors of land plants.</title>
        <authorList>
            <person name="Chang Y."/>
            <person name="Wang S."/>
            <person name="Sekimoto S."/>
            <person name="Aerts A.L."/>
            <person name="Choi C."/>
            <person name="Clum A."/>
            <person name="LaButti K.M."/>
            <person name="Lindquist E.A."/>
            <person name="Yee Ngan C."/>
            <person name="Ohm R.A."/>
            <person name="Salamov A.A."/>
            <person name="Grigoriev I.V."/>
            <person name="Spatafora J.W."/>
            <person name="Berbee M.L."/>
        </authorList>
    </citation>
    <scope>NUCLEOTIDE SEQUENCE [LARGE SCALE GENOMIC DNA]</scope>
    <source>
        <strain evidence="13 14">NRRL 28638</strain>
    </source>
</reference>
<evidence type="ECO:0000313" key="13">
    <source>
        <dbReference type="EMBL" id="KXN74730.1"/>
    </source>
</evidence>
<evidence type="ECO:0000256" key="11">
    <source>
        <dbReference type="SAM" id="Coils"/>
    </source>
</evidence>
<evidence type="ECO:0000256" key="10">
    <source>
        <dbReference type="RuleBase" id="RU364128"/>
    </source>
</evidence>
<keyword evidence="5 10" id="KW-1133">Transmembrane helix</keyword>
<dbReference type="InterPro" id="IPR008839">
    <property type="entry name" value="MDM33_fungi"/>
</dbReference>
<organism evidence="13 14">
    <name type="scientific">Conidiobolus coronatus (strain ATCC 28846 / CBS 209.66 / NRRL 28638)</name>
    <name type="common">Delacroixia coronata</name>
    <dbReference type="NCBI Taxonomy" id="796925"/>
    <lineage>
        <taxon>Eukaryota</taxon>
        <taxon>Fungi</taxon>
        <taxon>Fungi incertae sedis</taxon>
        <taxon>Zoopagomycota</taxon>
        <taxon>Entomophthoromycotina</taxon>
        <taxon>Entomophthoromycetes</taxon>
        <taxon>Entomophthorales</taxon>
        <taxon>Ancylistaceae</taxon>
        <taxon>Conidiobolus</taxon>
    </lineage>
</organism>
<comment type="function">
    <text evidence="9">Required for the maintenance of the structure of the mitochondrial inner membrane. Involved in mitochondrial morphology. Causes growth arrest when highly overexpressed.</text>
</comment>
<dbReference type="PANTHER" id="PTHR31961">
    <property type="entry name" value="SENSITIVE TO HIGH EXPRESSION PROTEIN 9, MITOCHONDRIAL"/>
    <property type="match status" value="1"/>
</dbReference>
<feature type="transmembrane region" description="Helical" evidence="10">
    <location>
        <begin position="329"/>
        <end position="349"/>
    </location>
</feature>
<evidence type="ECO:0000256" key="8">
    <source>
        <dbReference type="ARBA" id="ARBA00023136"/>
    </source>
</evidence>
<protein>
    <recommendedName>
        <fullName evidence="10">Sensitive to high expression protein 9, mitochondrial</fullName>
    </recommendedName>
</protein>
<dbReference type="OrthoDB" id="5595506at2759"/>
<evidence type="ECO:0000256" key="2">
    <source>
        <dbReference type="ARBA" id="ARBA00022692"/>
    </source>
</evidence>
<sequence>MIKINKIPKLNHKSLTYNSLKLTSYRKLSTNLRLQLNSSNLLFKKDIEIEEDIKKILQEHEDLKLKKEAEKREAEENNKLEEETKLKEESVNNNDNNSENVIILEAPKNEVVKEEKEPKVDTSETTSSEPIHLPPPNNPAPAEESKTTNEQPLQALLIQLRDKFDDISKQINNKREEIKNIDWDVYKQKFFDLLKLIGVNLNQVTGYDQIEKLKNNIKVYESEFEKINKELKRIKLEHEGNVNMRAGGQKEINNLLQRKHLWTDEDVTQFTQLYRNEHKNEQNEYTSKAQLKALESQVEQTYTKLIDSIRTRYHEEQLWSDKIRGASTYWTLALILVNLLAFILVHTWLEPRKRRRMVEQVSQEMDAMINKLEGDLKEKLSPLTDTIDAQKSIIQAMSRQLDDVDYKLASGGNQKDSQDISKILSELLKPDDNDDGGMISYQTGEHPVIQGIKRADPIILSVGSALIGSLITLSMVVFLY</sequence>
<keyword evidence="14" id="KW-1185">Reference proteome</keyword>
<dbReference type="Pfam" id="PF05546">
    <property type="entry name" value="She9_MDM33"/>
    <property type="match status" value="1"/>
</dbReference>
<feature type="compositionally biased region" description="Basic and acidic residues" evidence="12">
    <location>
        <begin position="68"/>
        <end position="90"/>
    </location>
</feature>
<feature type="transmembrane region" description="Helical" evidence="10">
    <location>
        <begin position="458"/>
        <end position="479"/>
    </location>
</feature>
<feature type="compositionally biased region" description="Low complexity" evidence="12">
    <location>
        <begin position="91"/>
        <end position="101"/>
    </location>
</feature>
<evidence type="ECO:0000256" key="4">
    <source>
        <dbReference type="ARBA" id="ARBA00022946"/>
    </source>
</evidence>
<dbReference type="EMBL" id="KQ964421">
    <property type="protein sequence ID" value="KXN74730.1"/>
    <property type="molecule type" value="Genomic_DNA"/>
</dbReference>
<dbReference type="STRING" id="796925.A0A137PID5"/>
<dbReference type="InterPro" id="IPR036228">
    <property type="entry name" value="ATP_synth_F0_dsu_sf_mt"/>
</dbReference>
<evidence type="ECO:0000256" key="3">
    <source>
        <dbReference type="ARBA" id="ARBA00022792"/>
    </source>
</evidence>
<evidence type="ECO:0000256" key="6">
    <source>
        <dbReference type="ARBA" id="ARBA00023054"/>
    </source>
</evidence>
<dbReference type="Proteomes" id="UP000070444">
    <property type="component" value="Unassembled WGS sequence"/>
</dbReference>
<dbReference type="PANTHER" id="PTHR31961:SF3">
    <property type="entry name" value="SENSITIVE TO HIGH EXPRESSION PROTEIN 9, MITOCHONDRIAL"/>
    <property type="match status" value="1"/>
</dbReference>
<evidence type="ECO:0000256" key="12">
    <source>
        <dbReference type="SAM" id="MobiDB-lite"/>
    </source>
</evidence>
<evidence type="ECO:0000256" key="5">
    <source>
        <dbReference type="ARBA" id="ARBA00022989"/>
    </source>
</evidence>
<dbReference type="GO" id="GO:0015078">
    <property type="term" value="F:proton transmembrane transporter activity"/>
    <property type="evidence" value="ECO:0007669"/>
    <property type="project" value="InterPro"/>
</dbReference>
<dbReference type="GO" id="GO:0045259">
    <property type="term" value="C:proton-transporting ATP synthase complex"/>
    <property type="evidence" value="ECO:0007669"/>
    <property type="project" value="InterPro"/>
</dbReference>
<dbReference type="AlphaFoldDB" id="A0A137PID5"/>
<comment type="similarity">
    <text evidence="1 10">Belongs to the SHE9 family.</text>
</comment>
<keyword evidence="3 10" id="KW-0999">Mitochondrion inner membrane</keyword>